<proteinExistence type="predicted"/>
<dbReference type="PANTHER" id="PTHR46289">
    <property type="entry name" value="52 KDA REPRESSOR OF THE INHIBITOR OF THE PROTEIN KINASE-LIKE PROTEIN-RELATED"/>
    <property type="match status" value="1"/>
</dbReference>
<gene>
    <name evidence="2" type="ORF">LPLAT_LOCUS7881</name>
</gene>
<feature type="domain" description="HAT C-terminal dimerisation" evidence="1">
    <location>
        <begin position="185"/>
        <end position="239"/>
    </location>
</feature>
<evidence type="ECO:0000313" key="2">
    <source>
        <dbReference type="EMBL" id="CAL1681978.1"/>
    </source>
</evidence>
<dbReference type="PANTHER" id="PTHR46289:SF14">
    <property type="entry name" value="DUF4371 DOMAIN-CONTAINING PROTEIN"/>
    <property type="match status" value="1"/>
</dbReference>
<evidence type="ECO:0000259" key="1">
    <source>
        <dbReference type="Pfam" id="PF05699"/>
    </source>
</evidence>
<dbReference type="EMBL" id="OZ034826">
    <property type="protein sequence ID" value="CAL1681978.1"/>
    <property type="molecule type" value="Genomic_DNA"/>
</dbReference>
<dbReference type="GO" id="GO:0046983">
    <property type="term" value="F:protein dimerization activity"/>
    <property type="evidence" value="ECO:0007669"/>
    <property type="project" value="InterPro"/>
</dbReference>
<dbReference type="InterPro" id="IPR052958">
    <property type="entry name" value="IFN-induced_PKR_regulator"/>
</dbReference>
<organism evidence="2 3">
    <name type="scientific">Lasius platythorax</name>
    <dbReference type="NCBI Taxonomy" id="488582"/>
    <lineage>
        <taxon>Eukaryota</taxon>
        <taxon>Metazoa</taxon>
        <taxon>Ecdysozoa</taxon>
        <taxon>Arthropoda</taxon>
        <taxon>Hexapoda</taxon>
        <taxon>Insecta</taxon>
        <taxon>Pterygota</taxon>
        <taxon>Neoptera</taxon>
        <taxon>Endopterygota</taxon>
        <taxon>Hymenoptera</taxon>
        <taxon>Apocrita</taxon>
        <taxon>Aculeata</taxon>
        <taxon>Formicoidea</taxon>
        <taxon>Formicidae</taxon>
        <taxon>Formicinae</taxon>
        <taxon>Lasius</taxon>
        <taxon>Lasius</taxon>
    </lineage>
</organism>
<dbReference type="Proteomes" id="UP001497644">
    <property type="component" value="Chromosome 3"/>
</dbReference>
<name>A0AAV2NNQ7_9HYME</name>
<dbReference type="SUPFAM" id="SSF53098">
    <property type="entry name" value="Ribonuclease H-like"/>
    <property type="match status" value="1"/>
</dbReference>
<dbReference type="InterPro" id="IPR008906">
    <property type="entry name" value="HATC_C_dom"/>
</dbReference>
<reference evidence="2" key="1">
    <citation type="submission" date="2024-04" db="EMBL/GenBank/DDBJ databases">
        <authorList>
            <consortium name="Molecular Ecology Group"/>
        </authorList>
    </citation>
    <scope>NUCLEOTIDE SEQUENCE</scope>
</reference>
<dbReference type="Pfam" id="PF05699">
    <property type="entry name" value="Dimer_Tnp_hAT"/>
    <property type="match status" value="1"/>
</dbReference>
<accession>A0AAV2NNQ7</accession>
<dbReference type="AlphaFoldDB" id="A0AAV2NNQ7"/>
<protein>
    <recommendedName>
        <fullName evidence="1">HAT C-terminal dimerisation domain-containing protein</fullName>
    </recommendedName>
</protein>
<sequence length="266" mass="30787">MNRFNKTSKILQTVDIDLQTAVELLQGLKTFVGSLRENVDDYEERGKILSKATDYKQSKRRSRKRKLQFDEKKTVDIDTETNLNVKTDMRVNTFNVILDQLEQELNHRLGAYREIEERFGFKNKLKNLSHEEVQHKAKHLQSIYNSDTEDDFPIECSHFKTFLPDDIPLNSIASTLQYIREKVIISTFPNIDVALKIFLSIAVTNCSAERSFSLLKRIKTALRNLLGEERLGALAVLNFNNDLVTSLSFENVIQDFAALKSRKHNF</sequence>
<keyword evidence="3" id="KW-1185">Reference proteome</keyword>
<evidence type="ECO:0000313" key="3">
    <source>
        <dbReference type="Proteomes" id="UP001497644"/>
    </source>
</evidence>
<dbReference type="InterPro" id="IPR012337">
    <property type="entry name" value="RNaseH-like_sf"/>
</dbReference>